<organism evidence="6">
    <name type="scientific">Timema douglasi</name>
    <name type="common">Walking stick</name>
    <dbReference type="NCBI Taxonomy" id="61478"/>
    <lineage>
        <taxon>Eukaryota</taxon>
        <taxon>Metazoa</taxon>
        <taxon>Ecdysozoa</taxon>
        <taxon>Arthropoda</taxon>
        <taxon>Hexapoda</taxon>
        <taxon>Insecta</taxon>
        <taxon>Pterygota</taxon>
        <taxon>Neoptera</taxon>
        <taxon>Polyneoptera</taxon>
        <taxon>Phasmatodea</taxon>
        <taxon>Timematodea</taxon>
        <taxon>Timematoidea</taxon>
        <taxon>Timematidae</taxon>
        <taxon>Timema</taxon>
    </lineage>
</organism>
<feature type="transmembrane region" description="Helical" evidence="5">
    <location>
        <begin position="374"/>
        <end position="395"/>
    </location>
</feature>
<keyword evidence="2 5" id="KW-0812">Transmembrane</keyword>
<feature type="transmembrane region" description="Helical" evidence="5">
    <location>
        <begin position="586"/>
        <end position="607"/>
    </location>
</feature>
<feature type="transmembrane region" description="Helical" evidence="5">
    <location>
        <begin position="500"/>
        <end position="524"/>
    </location>
</feature>
<dbReference type="GO" id="GO:0022857">
    <property type="term" value="F:transmembrane transporter activity"/>
    <property type="evidence" value="ECO:0007669"/>
    <property type="project" value="InterPro"/>
</dbReference>
<dbReference type="Gene3D" id="1.20.1250.20">
    <property type="entry name" value="MFS general substrate transporter like domains"/>
    <property type="match status" value="2"/>
</dbReference>
<proteinExistence type="predicted"/>
<feature type="transmembrane region" description="Helical" evidence="5">
    <location>
        <begin position="434"/>
        <end position="454"/>
    </location>
</feature>
<comment type="subcellular location">
    <subcellularLocation>
        <location evidence="1">Membrane</location>
        <topology evidence="1">Multi-pass membrane protein</topology>
    </subcellularLocation>
</comment>
<feature type="transmembrane region" description="Helical" evidence="5">
    <location>
        <begin position="91"/>
        <end position="113"/>
    </location>
</feature>
<evidence type="ECO:0000256" key="5">
    <source>
        <dbReference type="SAM" id="Phobius"/>
    </source>
</evidence>
<dbReference type="Pfam" id="PF07690">
    <property type="entry name" value="MFS_1"/>
    <property type="match status" value="1"/>
</dbReference>
<sequence>MNLKEKCKHITANITIEPILAAYILPNTLAALATQNLYLEKACRLNLNYSDKVCTEIIRGNGSIYPTEEMNSAELVVYMGGALSGILLRLVGYYGVFSVALAMNIMGFIYCLLKVKEVKPPIPSPVGVAFLRDLFDISHVKETFRVGFKKREGNCRQLIVLLLVLDILLGGPIFGPLIEIFGGVTMIAMRSIVSKLVPTTDIGQLNSLFGVCDALTPILYSTVYNTVYANTQETLIGTIYIMSAILMTPPAIIFIVLAGLATQNLNLEKACQVNLNYGEHICSELTARHTANYTTEETRVQELVAWMTVWKMALSSSFPAVIILFLGSWSDRHARRKPCLLIPIIGEFLTSLGLIVCTYFFMELPMEAAGVVEALFPALTGGWATMFVGVFSYVADVTTDEMRTFRMGVVNVFVSLGMPFGIALSGILFQKIGFYGMFSLSSVLYVMGFTYGVLSVKETRPPIPRPEGVGFLKDFFDIRHVKDTLQVAFKQRKGNRRMRVIMIMILSIVLVGPMFGESAINYLFTRYKFNWNEVDYSMYATYTVIVHLIGKMNSLFGICEIAAPLVYSPMYSLVYASTLKTLPGAVYLLGAALLVPAAAMFMTMYLLQKQDTLNNTVQMNEVRLNNELESKSRTNQAFESDEGDVCINPTEIRTSISPSSALELNTTSALAIYAIEAGDIKT</sequence>
<keyword evidence="3 5" id="KW-1133">Transmembrane helix</keyword>
<evidence type="ECO:0008006" key="7">
    <source>
        <dbReference type="Google" id="ProtNLM"/>
    </source>
</evidence>
<evidence type="ECO:0000256" key="1">
    <source>
        <dbReference type="ARBA" id="ARBA00004141"/>
    </source>
</evidence>
<protein>
    <recommendedName>
        <fullName evidence="7">Proton-coupled folate transporter</fullName>
    </recommendedName>
</protein>
<dbReference type="EMBL" id="OA568512">
    <property type="protein sequence ID" value="CAD7201604.1"/>
    <property type="molecule type" value="Genomic_DNA"/>
</dbReference>
<feature type="transmembrane region" description="Helical" evidence="5">
    <location>
        <begin position="208"/>
        <end position="227"/>
    </location>
</feature>
<reference evidence="6" key="1">
    <citation type="submission" date="2020-11" db="EMBL/GenBank/DDBJ databases">
        <authorList>
            <person name="Tran Van P."/>
        </authorList>
    </citation>
    <scope>NUCLEOTIDE SEQUENCE</scope>
</reference>
<evidence type="ECO:0000313" key="6">
    <source>
        <dbReference type="EMBL" id="CAD7201604.1"/>
    </source>
</evidence>
<dbReference type="PANTHER" id="PTHR23507:SF1">
    <property type="entry name" value="FI18259P1-RELATED"/>
    <property type="match status" value="1"/>
</dbReference>
<dbReference type="InterPro" id="IPR011701">
    <property type="entry name" value="MFS"/>
</dbReference>
<dbReference type="SUPFAM" id="SSF103473">
    <property type="entry name" value="MFS general substrate transporter"/>
    <property type="match status" value="1"/>
</dbReference>
<dbReference type="GO" id="GO:0016020">
    <property type="term" value="C:membrane"/>
    <property type="evidence" value="ECO:0007669"/>
    <property type="project" value="UniProtKB-SubCell"/>
</dbReference>
<feature type="transmembrane region" description="Helical" evidence="5">
    <location>
        <begin position="339"/>
        <end position="362"/>
    </location>
</feature>
<name>A0A7R8Z9M0_TIMDO</name>
<feature type="transmembrane region" description="Helical" evidence="5">
    <location>
        <begin position="407"/>
        <end position="428"/>
    </location>
</feature>
<evidence type="ECO:0000256" key="4">
    <source>
        <dbReference type="ARBA" id="ARBA00023136"/>
    </source>
</evidence>
<feature type="transmembrane region" description="Helical" evidence="5">
    <location>
        <begin position="303"/>
        <end position="327"/>
    </location>
</feature>
<keyword evidence="4 5" id="KW-0472">Membrane</keyword>
<feature type="transmembrane region" description="Helical" evidence="5">
    <location>
        <begin position="158"/>
        <end position="188"/>
    </location>
</feature>
<gene>
    <name evidence="6" type="ORF">TDIB3V08_LOCUS7800</name>
</gene>
<dbReference type="AlphaFoldDB" id="A0A7R8Z9M0"/>
<evidence type="ECO:0000256" key="3">
    <source>
        <dbReference type="ARBA" id="ARBA00022989"/>
    </source>
</evidence>
<dbReference type="InterPro" id="IPR036259">
    <property type="entry name" value="MFS_trans_sf"/>
</dbReference>
<dbReference type="PANTHER" id="PTHR23507">
    <property type="entry name" value="ZGC:174356"/>
    <property type="match status" value="1"/>
</dbReference>
<evidence type="ECO:0000256" key="2">
    <source>
        <dbReference type="ARBA" id="ARBA00022692"/>
    </source>
</evidence>
<feature type="transmembrane region" description="Helical" evidence="5">
    <location>
        <begin position="239"/>
        <end position="260"/>
    </location>
</feature>
<accession>A0A7R8Z9M0</accession>